<dbReference type="AlphaFoldDB" id="A0A2P2QGD7"/>
<evidence type="ECO:0000313" key="1">
    <source>
        <dbReference type="EMBL" id="MBX66110.1"/>
    </source>
</evidence>
<name>A0A2P2QGD7_RHIMU</name>
<proteinExistence type="predicted"/>
<protein>
    <submittedName>
        <fullName evidence="1">Uncharacterized protein</fullName>
    </submittedName>
</protein>
<sequence>MLVFLKLVLFFGPTNTIVIF</sequence>
<dbReference type="EMBL" id="GGEC01085626">
    <property type="protein sequence ID" value="MBX66110.1"/>
    <property type="molecule type" value="Transcribed_RNA"/>
</dbReference>
<accession>A0A2P2QGD7</accession>
<reference evidence="1" key="1">
    <citation type="submission" date="2018-02" db="EMBL/GenBank/DDBJ databases">
        <title>Rhizophora mucronata_Transcriptome.</title>
        <authorList>
            <person name="Meera S.P."/>
            <person name="Sreeshan A."/>
            <person name="Augustine A."/>
        </authorList>
    </citation>
    <scope>NUCLEOTIDE SEQUENCE</scope>
    <source>
        <tissue evidence="1">Leaf</tissue>
    </source>
</reference>
<organism evidence="1">
    <name type="scientific">Rhizophora mucronata</name>
    <name type="common">Asiatic mangrove</name>
    <dbReference type="NCBI Taxonomy" id="61149"/>
    <lineage>
        <taxon>Eukaryota</taxon>
        <taxon>Viridiplantae</taxon>
        <taxon>Streptophyta</taxon>
        <taxon>Embryophyta</taxon>
        <taxon>Tracheophyta</taxon>
        <taxon>Spermatophyta</taxon>
        <taxon>Magnoliopsida</taxon>
        <taxon>eudicotyledons</taxon>
        <taxon>Gunneridae</taxon>
        <taxon>Pentapetalae</taxon>
        <taxon>rosids</taxon>
        <taxon>fabids</taxon>
        <taxon>Malpighiales</taxon>
        <taxon>Rhizophoraceae</taxon>
        <taxon>Rhizophora</taxon>
    </lineage>
</organism>